<protein>
    <submittedName>
        <fullName evidence="1">Uncharacterized protein</fullName>
    </submittedName>
</protein>
<organism evidence="1 2">
    <name type="scientific">Apostasia shenzhenica</name>
    <dbReference type="NCBI Taxonomy" id="1088818"/>
    <lineage>
        <taxon>Eukaryota</taxon>
        <taxon>Viridiplantae</taxon>
        <taxon>Streptophyta</taxon>
        <taxon>Embryophyta</taxon>
        <taxon>Tracheophyta</taxon>
        <taxon>Spermatophyta</taxon>
        <taxon>Magnoliopsida</taxon>
        <taxon>Liliopsida</taxon>
        <taxon>Asparagales</taxon>
        <taxon>Orchidaceae</taxon>
        <taxon>Apostasioideae</taxon>
        <taxon>Apostasia</taxon>
    </lineage>
</organism>
<keyword evidence="2" id="KW-1185">Reference proteome</keyword>
<dbReference type="Proteomes" id="UP000236161">
    <property type="component" value="Unassembled WGS sequence"/>
</dbReference>
<name>A0A2I0AF01_9ASPA</name>
<dbReference type="EMBL" id="KZ451984">
    <property type="protein sequence ID" value="PKA54132.1"/>
    <property type="molecule type" value="Genomic_DNA"/>
</dbReference>
<accession>A0A2I0AF01</accession>
<reference evidence="1 2" key="1">
    <citation type="journal article" date="2017" name="Nature">
        <title>The Apostasia genome and the evolution of orchids.</title>
        <authorList>
            <person name="Zhang G.Q."/>
            <person name="Liu K.W."/>
            <person name="Li Z."/>
            <person name="Lohaus R."/>
            <person name="Hsiao Y.Y."/>
            <person name="Niu S.C."/>
            <person name="Wang J.Y."/>
            <person name="Lin Y.C."/>
            <person name="Xu Q."/>
            <person name="Chen L.J."/>
            <person name="Yoshida K."/>
            <person name="Fujiwara S."/>
            <person name="Wang Z.W."/>
            <person name="Zhang Y.Q."/>
            <person name="Mitsuda N."/>
            <person name="Wang M."/>
            <person name="Liu G.H."/>
            <person name="Pecoraro L."/>
            <person name="Huang H.X."/>
            <person name="Xiao X.J."/>
            <person name="Lin M."/>
            <person name="Wu X.Y."/>
            <person name="Wu W.L."/>
            <person name="Chen Y.Y."/>
            <person name="Chang S.B."/>
            <person name="Sakamoto S."/>
            <person name="Ohme-Takagi M."/>
            <person name="Yagi M."/>
            <person name="Zeng S.J."/>
            <person name="Shen C.Y."/>
            <person name="Yeh C.M."/>
            <person name="Luo Y.B."/>
            <person name="Tsai W.C."/>
            <person name="Van de Peer Y."/>
            <person name="Liu Z.J."/>
        </authorList>
    </citation>
    <scope>NUCLEOTIDE SEQUENCE [LARGE SCALE GENOMIC DNA]</scope>
    <source>
        <strain evidence="2">cv. Shenzhen</strain>
        <tissue evidence="1">Stem</tissue>
    </source>
</reference>
<gene>
    <name evidence="1" type="ORF">AXF42_Ash018142</name>
</gene>
<proteinExistence type="predicted"/>
<evidence type="ECO:0000313" key="1">
    <source>
        <dbReference type="EMBL" id="PKA54132.1"/>
    </source>
</evidence>
<dbReference type="AlphaFoldDB" id="A0A2I0AF01"/>
<sequence length="87" mass="9277">MASVGNVRLMSYRAAAAGLLLFFLIIMISGSVEGIGRITTHHLTAAGEMTRACLAAILEHNNGEMLKRDRAIRSAQAQEGVGSFLCD</sequence>
<evidence type="ECO:0000313" key="2">
    <source>
        <dbReference type="Proteomes" id="UP000236161"/>
    </source>
</evidence>